<dbReference type="SUPFAM" id="SSF46689">
    <property type="entry name" value="Homeodomain-like"/>
    <property type="match status" value="1"/>
</dbReference>
<dbReference type="InterPro" id="IPR037171">
    <property type="entry name" value="NagB/RpiA_transferase-like"/>
</dbReference>
<dbReference type="GO" id="GO:0030246">
    <property type="term" value="F:carbohydrate binding"/>
    <property type="evidence" value="ECO:0007669"/>
    <property type="project" value="InterPro"/>
</dbReference>
<keyword evidence="9" id="KW-1185">Reference proteome</keyword>
<dbReference type="InterPro" id="IPR051054">
    <property type="entry name" value="SorC_transcr_regulators"/>
</dbReference>
<evidence type="ECO:0000256" key="1">
    <source>
        <dbReference type="ARBA" id="ARBA00010466"/>
    </source>
</evidence>
<evidence type="ECO:0000256" key="3">
    <source>
        <dbReference type="ARBA" id="ARBA00023125"/>
    </source>
</evidence>
<name>A0A1F2PTR6_RHOER</name>
<dbReference type="Proteomes" id="UP000627573">
    <property type="component" value="Unassembled WGS sequence"/>
</dbReference>
<protein>
    <submittedName>
        <fullName evidence="7">Sugar-binding transcriptional regulator</fullName>
    </submittedName>
</protein>
<organism evidence="7 9">
    <name type="scientific">Rhodococcus erythropolis</name>
    <name type="common">Arthrobacter picolinophilus</name>
    <dbReference type="NCBI Taxonomy" id="1833"/>
    <lineage>
        <taxon>Bacteria</taxon>
        <taxon>Bacillati</taxon>
        <taxon>Actinomycetota</taxon>
        <taxon>Actinomycetes</taxon>
        <taxon>Mycobacteriales</taxon>
        <taxon>Nocardiaceae</taxon>
        <taxon>Rhodococcus</taxon>
        <taxon>Rhodococcus erythropolis group</taxon>
    </lineage>
</organism>
<dbReference type="GO" id="GO:0003677">
    <property type="term" value="F:DNA binding"/>
    <property type="evidence" value="ECO:0007669"/>
    <property type="project" value="UniProtKB-KW"/>
</dbReference>
<accession>A0A1F2PTR6</accession>
<dbReference type="PANTHER" id="PTHR34294:SF1">
    <property type="entry name" value="TRANSCRIPTIONAL REGULATOR LSRR"/>
    <property type="match status" value="1"/>
</dbReference>
<reference evidence="7 9" key="1">
    <citation type="submission" date="2020-12" db="EMBL/GenBank/DDBJ databases">
        <title>Draft genome sequence of furan degrading bacterial strain FUR100.</title>
        <authorList>
            <person name="Woiski C."/>
        </authorList>
    </citation>
    <scope>NUCLEOTIDE SEQUENCE [LARGE SCALE GENOMIC DNA]</scope>
    <source>
        <strain evidence="7 9">FUR100</strain>
    </source>
</reference>
<dbReference type="Gene3D" id="1.10.10.60">
    <property type="entry name" value="Homeodomain-like"/>
    <property type="match status" value="1"/>
</dbReference>
<proteinExistence type="inferred from homology"/>
<dbReference type="PANTHER" id="PTHR34294">
    <property type="entry name" value="TRANSCRIPTIONAL REGULATOR-RELATED"/>
    <property type="match status" value="1"/>
</dbReference>
<dbReference type="Gene3D" id="3.40.50.1360">
    <property type="match status" value="1"/>
</dbReference>
<feature type="domain" description="Sugar-binding" evidence="5">
    <location>
        <begin position="80"/>
        <end position="331"/>
    </location>
</feature>
<dbReference type="Pfam" id="PF12802">
    <property type="entry name" value="MarR_2"/>
    <property type="match status" value="1"/>
</dbReference>
<evidence type="ECO:0000313" key="9">
    <source>
        <dbReference type="Proteomes" id="UP000627573"/>
    </source>
</evidence>
<gene>
    <name evidence="7" type="ORF">I3517_33370</name>
    <name evidence="8" type="ORF">QIE55_17905</name>
</gene>
<reference evidence="8" key="2">
    <citation type="submission" date="2023-08" db="EMBL/GenBank/DDBJ databases">
        <title>Isolation and Characterization of Rhodococcus erythropolis MGMM8.</title>
        <authorList>
            <person name="Diabankana R.G.C."/>
            <person name="Afordoanyi D.M."/>
            <person name="Validov S.Z."/>
        </authorList>
    </citation>
    <scope>NUCLEOTIDE SEQUENCE</scope>
    <source>
        <strain evidence="8">MGMM8</strain>
    </source>
</reference>
<evidence type="ECO:0000259" key="6">
    <source>
        <dbReference type="Pfam" id="PF12802"/>
    </source>
</evidence>
<dbReference type="InterPro" id="IPR007324">
    <property type="entry name" value="Sugar-bd_dom_put"/>
</dbReference>
<dbReference type="GO" id="GO:0003700">
    <property type="term" value="F:DNA-binding transcription factor activity"/>
    <property type="evidence" value="ECO:0007669"/>
    <property type="project" value="InterPro"/>
</dbReference>
<comment type="similarity">
    <text evidence="1">Belongs to the SorC transcriptional regulatory family.</text>
</comment>
<dbReference type="AlphaFoldDB" id="A0A1F2PTR6"/>
<dbReference type="Pfam" id="PF04198">
    <property type="entry name" value="Sugar-bind"/>
    <property type="match status" value="1"/>
</dbReference>
<dbReference type="Proteomes" id="UP001230933">
    <property type="component" value="Chromosome"/>
</dbReference>
<feature type="domain" description="HTH marR-type" evidence="6">
    <location>
        <begin position="31"/>
        <end position="68"/>
    </location>
</feature>
<dbReference type="SUPFAM" id="SSF100950">
    <property type="entry name" value="NagB/RpiA/CoA transferase-like"/>
    <property type="match status" value="1"/>
</dbReference>
<sequence>MNQSAQPAGLKSSKLPASEDVRLALRAATMYHLEGATQAEIAAKLGVSRPTAGRLLARARTQGLVRVEIMVPPELEGSVNTELESKLEKHFGLAEVLIVPEANSDSDDPDFDALGRRAAEVLVRRLQPSSVLGFTWGPETVAVAGSLPDKAAKCSAVVQLDGSMTVTDYQTGVDFTIGRCAQQLQANPIRLNAPLYADPATVESMRNDSVISKALQAGTDSDIMVFGVGAVSTATTLFAGSFVDSTMLDELESRGAVGEIGGRFYTIDGNPVEGPLPERTVSVSLDAVKSCDQTILISGGTHKRQAVLGALRGGLANVLVTDVECAQWLLEG</sequence>
<evidence type="ECO:0000256" key="2">
    <source>
        <dbReference type="ARBA" id="ARBA00023015"/>
    </source>
</evidence>
<dbReference type="EMBL" id="CP124545">
    <property type="protein sequence ID" value="WGV47440.1"/>
    <property type="molecule type" value="Genomic_DNA"/>
</dbReference>
<evidence type="ECO:0000313" key="8">
    <source>
        <dbReference type="EMBL" id="WGV47440.1"/>
    </source>
</evidence>
<keyword evidence="3" id="KW-0238">DNA-binding</keyword>
<dbReference type="InterPro" id="IPR009057">
    <property type="entry name" value="Homeodomain-like_sf"/>
</dbReference>
<evidence type="ECO:0000256" key="4">
    <source>
        <dbReference type="ARBA" id="ARBA00023163"/>
    </source>
</evidence>
<evidence type="ECO:0000313" key="7">
    <source>
        <dbReference type="EMBL" id="MBH5147501.1"/>
    </source>
</evidence>
<keyword evidence="2" id="KW-0805">Transcription regulation</keyword>
<evidence type="ECO:0000259" key="5">
    <source>
        <dbReference type="Pfam" id="PF04198"/>
    </source>
</evidence>
<dbReference type="EMBL" id="JAECSB010000099">
    <property type="protein sequence ID" value="MBH5147501.1"/>
    <property type="molecule type" value="Genomic_DNA"/>
</dbReference>
<dbReference type="RefSeq" id="WP_021334180.1">
    <property type="nucleotide sequence ID" value="NZ_CP070870.1"/>
</dbReference>
<dbReference type="InterPro" id="IPR000835">
    <property type="entry name" value="HTH_MarR-typ"/>
</dbReference>
<keyword evidence="4" id="KW-0804">Transcription</keyword>